<protein>
    <submittedName>
        <fullName evidence="1">Uncharacterized protein</fullName>
    </submittedName>
</protein>
<accession>A0AC61QXN8</accession>
<proteinExistence type="predicted"/>
<dbReference type="EMBL" id="SRZB01000044">
    <property type="protein sequence ID" value="TGX96912.1"/>
    <property type="molecule type" value="Genomic_DNA"/>
</dbReference>
<name>A0AC61QXN8_9FIRM</name>
<gene>
    <name evidence="1" type="ORF">E5357_14645</name>
</gene>
<evidence type="ECO:0000313" key="1">
    <source>
        <dbReference type="EMBL" id="TGX96912.1"/>
    </source>
</evidence>
<reference evidence="1" key="1">
    <citation type="submission" date="2019-04" db="EMBL/GenBank/DDBJ databases">
        <title>Microbes associate with the intestines of laboratory mice.</title>
        <authorList>
            <person name="Navarre W."/>
            <person name="Wong E."/>
            <person name="Huang K."/>
            <person name="Tropini C."/>
            <person name="Ng K."/>
            <person name="Yu B."/>
        </authorList>
    </citation>
    <scope>NUCLEOTIDE SEQUENCE</scope>
    <source>
        <strain evidence="1">NM72_1-8</strain>
    </source>
</reference>
<sequence length="132" mass="14227">MEHQKEDAMENQNNTLEINVKVYPMKEDKGNLLAFASATIGGCFAVNGIRIMDSEKGKFVAMPSSKGGDGKYHDICCPTTAEMRKAINTAVLGEYEKAVEKPSLRGALQNAAKEVAARPAPEGQRVADKGAR</sequence>
<evidence type="ECO:0000313" key="2">
    <source>
        <dbReference type="Proteomes" id="UP000307720"/>
    </source>
</evidence>
<organism evidence="1 2">
    <name type="scientific">Hominisplanchenecus murintestinalis</name>
    <dbReference type="NCBI Taxonomy" id="2941517"/>
    <lineage>
        <taxon>Bacteria</taxon>
        <taxon>Bacillati</taxon>
        <taxon>Bacillota</taxon>
        <taxon>Clostridia</taxon>
        <taxon>Lachnospirales</taxon>
        <taxon>Lachnospiraceae</taxon>
        <taxon>Hominisplanchenecus</taxon>
    </lineage>
</organism>
<comment type="caution">
    <text evidence="1">The sequence shown here is derived from an EMBL/GenBank/DDBJ whole genome shotgun (WGS) entry which is preliminary data.</text>
</comment>
<dbReference type="Proteomes" id="UP000307720">
    <property type="component" value="Unassembled WGS sequence"/>
</dbReference>
<keyword evidence="2" id="KW-1185">Reference proteome</keyword>